<feature type="transmembrane region" description="Helical" evidence="9">
    <location>
        <begin position="537"/>
        <end position="559"/>
    </location>
</feature>
<evidence type="ECO:0000256" key="3">
    <source>
        <dbReference type="ARBA" id="ARBA00022741"/>
    </source>
</evidence>
<feature type="coiled-coil region" evidence="7">
    <location>
        <begin position="177"/>
        <end position="204"/>
    </location>
</feature>
<evidence type="ECO:0000259" key="10">
    <source>
        <dbReference type="PROSITE" id="PS50893"/>
    </source>
</evidence>
<protein>
    <submittedName>
        <fullName evidence="12">Uncharacterized protein</fullName>
    </submittedName>
</protein>
<evidence type="ECO:0000256" key="2">
    <source>
        <dbReference type="ARBA" id="ARBA00022692"/>
    </source>
</evidence>
<dbReference type="Gene3D" id="1.20.1560.10">
    <property type="entry name" value="ABC transporter type 1, transmembrane domain"/>
    <property type="match status" value="2"/>
</dbReference>
<evidence type="ECO:0000256" key="8">
    <source>
        <dbReference type="SAM" id="MobiDB-lite"/>
    </source>
</evidence>
<dbReference type="InterPro" id="IPR011527">
    <property type="entry name" value="ABC1_TM_dom"/>
</dbReference>
<dbReference type="InterPro" id="IPR036640">
    <property type="entry name" value="ABC1_TM_sf"/>
</dbReference>
<evidence type="ECO:0000313" key="13">
    <source>
        <dbReference type="Proteomes" id="UP001058974"/>
    </source>
</evidence>
<dbReference type="GO" id="GO:0016020">
    <property type="term" value="C:membrane"/>
    <property type="evidence" value="ECO:0007669"/>
    <property type="project" value="UniProtKB-SubCell"/>
</dbReference>
<evidence type="ECO:0000256" key="6">
    <source>
        <dbReference type="ARBA" id="ARBA00023136"/>
    </source>
</evidence>
<dbReference type="InterPro" id="IPR003439">
    <property type="entry name" value="ABC_transporter-like_ATP-bd"/>
</dbReference>
<dbReference type="InterPro" id="IPR027417">
    <property type="entry name" value="P-loop_NTPase"/>
</dbReference>
<keyword evidence="3" id="KW-0547">Nucleotide-binding</keyword>
<evidence type="ECO:0000256" key="1">
    <source>
        <dbReference type="ARBA" id="ARBA00004141"/>
    </source>
</evidence>
<gene>
    <name evidence="12" type="ORF">KIW84_051001</name>
</gene>
<reference evidence="12 13" key="1">
    <citation type="journal article" date="2022" name="Nat. Genet.">
        <title>Improved pea reference genome and pan-genome highlight genomic features and evolutionary characteristics.</title>
        <authorList>
            <person name="Yang T."/>
            <person name="Liu R."/>
            <person name="Luo Y."/>
            <person name="Hu S."/>
            <person name="Wang D."/>
            <person name="Wang C."/>
            <person name="Pandey M.K."/>
            <person name="Ge S."/>
            <person name="Xu Q."/>
            <person name="Li N."/>
            <person name="Li G."/>
            <person name="Huang Y."/>
            <person name="Saxena R.K."/>
            <person name="Ji Y."/>
            <person name="Li M."/>
            <person name="Yan X."/>
            <person name="He Y."/>
            <person name="Liu Y."/>
            <person name="Wang X."/>
            <person name="Xiang C."/>
            <person name="Varshney R.K."/>
            <person name="Ding H."/>
            <person name="Gao S."/>
            <person name="Zong X."/>
        </authorList>
    </citation>
    <scope>NUCLEOTIDE SEQUENCE [LARGE SCALE GENOMIC DNA]</scope>
    <source>
        <strain evidence="12 13">cv. Zhongwan 6</strain>
    </source>
</reference>
<evidence type="ECO:0000259" key="11">
    <source>
        <dbReference type="PROSITE" id="PS50929"/>
    </source>
</evidence>
<dbReference type="SUPFAM" id="SSF52540">
    <property type="entry name" value="P-loop containing nucleoside triphosphate hydrolases"/>
    <property type="match status" value="1"/>
</dbReference>
<evidence type="ECO:0000256" key="7">
    <source>
        <dbReference type="SAM" id="Coils"/>
    </source>
</evidence>
<feature type="transmembrane region" description="Helical" evidence="9">
    <location>
        <begin position="571"/>
        <end position="590"/>
    </location>
</feature>
<dbReference type="Pfam" id="PF00664">
    <property type="entry name" value="ABC_membrane"/>
    <property type="match status" value="1"/>
</dbReference>
<feature type="domain" description="ABC transporter" evidence="10">
    <location>
        <begin position="257"/>
        <end position="506"/>
    </location>
</feature>
<dbReference type="EMBL" id="JAMSHJ010000005">
    <property type="protein sequence ID" value="KAI5403667.1"/>
    <property type="molecule type" value="Genomic_DNA"/>
</dbReference>
<keyword evidence="7" id="KW-0175">Coiled coil</keyword>
<dbReference type="SMART" id="SM00382">
    <property type="entry name" value="AAA"/>
    <property type="match status" value="1"/>
</dbReference>
<dbReference type="SUPFAM" id="SSF90123">
    <property type="entry name" value="ABC transporter transmembrane region"/>
    <property type="match status" value="1"/>
</dbReference>
<dbReference type="InterPro" id="IPR003593">
    <property type="entry name" value="AAA+_ATPase"/>
</dbReference>
<dbReference type="PROSITE" id="PS50929">
    <property type="entry name" value="ABC_TM1F"/>
    <property type="match status" value="1"/>
</dbReference>
<evidence type="ECO:0000256" key="5">
    <source>
        <dbReference type="ARBA" id="ARBA00022989"/>
    </source>
</evidence>
<keyword evidence="13" id="KW-1185">Reference proteome</keyword>
<dbReference type="GO" id="GO:0016887">
    <property type="term" value="F:ATP hydrolysis activity"/>
    <property type="evidence" value="ECO:0007669"/>
    <property type="project" value="InterPro"/>
</dbReference>
<dbReference type="PROSITE" id="PS50893">
    <property type="entry name" value="ABC_TRANSPORTER_2"/>
    <property type="match status" value="1"/>
</dbReference>
<dbReference type="Pfam" id="PF00005">
    <property type="entry name" value="ABC_tran"/>
    <property type="match status" value="1"/>
</dbReference>
<feature type="region of interest" description="Disordered" evidence="8">
    <location>
        <begin position="1"/>
        <end position="28"/>
    </location>
</feature>
<keyword evidence="2 9" id="KW-0812">Transmembrane</keyword>
<comment type="subcellular location">
    <subcellularLocation>
        <location evidence="1">Membrane</location>
        <topology evidence="1">Multi-pass membrane protein</topology>
    </subcellularLocation>
</comment>
<dbReference type="Gene3D" id="3.40.50.300">
    <property type="entry name" value="P-loop containing nucleotide triphosphate hydrolases"/>
    <property type="match status" value="2"/>
</dbReference>
<dbReference type="GO" id="GO:0140359">
    <property type="term" value="F:ABC-type transporter activity"/>
    <property type="evidence" value="ECO:0007669"/>
    <property type="project" value="InterPro"/>
</dbReference>
<evidence type="ECO:0000256" key="4">
    <source>
        <dbReference type="ARBA" id="ARBA00022840"/>
    </source>
</evidence>
<comment type="caution">
    <text evidence="12">The sequence shown here is derived from an EMBL/GenBank/DDBJ whole genome shotgun (WGS) entry which is preliminary data.</text>
</comment>
<accession>A0A9D4WLC1</accession>
<keyword evidence="5 9" id="KW-1133">Transmembrane helix</keyword>
<organism evidence="12 13">
    <name type="scientific">Pisum sativum</name>
    <name type="common">Garden pea</name>
    <name type="synonym">Lathyrus oleraceus</name>
    <dbReference type="NCBI Taxonomy" id="3888"/>
    <lineage>
        <taxon>Eukaryota</taxon>
        <taxon>Viridiplantae</taxon>
        <taxon>Streptophyta</taxon>
        <taxon>Embryophyta</taxon>
        <taxon>Tracheophyta</taxon>
        <taxon>Spermatophyta</taxon>
        <taxon>Magnoliopsida</taxon>
        <taxon>eudicotyledons</taxon>
        <taxon>Gunneridae</taxon>
        <taxon>Pentapetalae</taxon>
        <taxon>rosids</taxon>
        <taxon>fabids</taxon>
        <taxon>Fabales</taxon>
        <taxon>Fabaceae</taxon>
        <taxon>Papilionoideae</taxon>
        <taxon>50 kb inversion clade</taxon>
        <taxon>NPAAA clade</taxon>
        <taxon>Hologalegina</taxon>
        <taxon>IRL clade</taxon>
        <taxon>Fabeae</taxon>
        <taxon>Lathyrus</taxon>
    </lineage>
</organism>
<evidence type="ECO:0000256" key="9">
    <source>
        <dbReference type="SAM" id="Phobius"/>
    </source>
</evidence>
<dbReference type="GO" id="GO:0005524">
    <property type="term" value="F:ATP binding"/>
    <property type="evidence" value="ECO:0007669"/>
    <property type="project" value="UniProtKB-KW"/>
</dbReference>
<feature type="domain" description="ABC transmembrane type-1" evidence="11">
    <location>
        <begin position="553"/>
        <end position="661"/>
    </location>
</feature>
<proteinExistence type="predicted"/>
<keyword evidence="6 9" id="KW-0472">Membrane</keyword>
<keyword evidence="4" id="KW-0067">ATP-binding</keyword>
<sequence length="661" mass="73956">MATPPPKVHLTGSRAQTTELNEKQHQQQYSDMNKQELISEKRLEDALVDSSSLSGLETHLSEVHKFSIATDVVMTFTRAQFEGHVEELIEKLHSACRQVDVLCEKNLDVESELNACLCRELNCMEENMTLSTSLDYLKYELAVYTAQCKALIDQNSVTISELKEHKSRTENFSNSSCLRENNELIRLQDQCNELTRRLSEQVLKTEEFKNLSIHLKELKDKAETECLNARDRRGNEGPPTAMQESLRIAFIKERYETKLQELKQQLPEVKILNDFSLNVSAGKTIALVGSSGSGKSTVVSLIERFYDPTSGQVMLDGQDIKTLKLKWLRQQIGLVSQEPALFATTIRENILLGRPDANQVEIEEAVRVANAHSFIVKLPEGYETQIGEKGLQLFGGQKQRISIARAMLKNPAILLLDEATRSVFEIGTHDELFSKGENGVYAKLIKMQEIAHETAMNNAIKSSARPSSARNSVSLPIITRNSSYGRSSYSRRLSDFSTSDFSLSLYASHPNYKHEKIAFRDQAGSFWRLVKMNSPEWFYALIGLTGSIVCGSLSAFFAYVLSAVLSFVLQWRLALVLIVVFPIVVVATILQKMFMTDFSGDLEAAHAKATQLAGEAIANARTVAALNSEAKIVRIFASNLETPLQRCFWKGQISESGYGIA</sequence>
<dbReference type="AlphaFoldDB" id="A0A9D4WLC1"/>
<dbReference type="Gramene" id="Psat05G0100100-T1">
    <property type="protein sequence ID" value="KAI5403667.1"/>
    <property type="gene ID" value="KIW84_051001"/>
</dbReference>
<dbReference type="PANTHER" id="PTHR24221:SF489">
    <property type="entry name" value="ABC TRANSPORTER B FAMILY MEMBER 1"/>
    <property type="match status" value="1"/>
</dbReference>
<name>A0A9D4WLC1_PEA</name>
<dbReference type="InterPro" id="IPR039421">
    <property type="entry name" value="Type_1_exporter"/>
</dbReference>
<dbReference type="PANTHER" id="PTHR24221">
    <property type="entry name" value="ATP-BINDING CASSETTE SUB-FAMILY B"/>
    <property type="match status" value="1"/>
</dbReference>
<dbReference type="Proteomes" id="UP001058974">
    <property type="component" value="Chromosome 5"/>
</dbReference>
<evidence type="ECO:0000313" key="12">
    <source>
        <dbReference type="EMBL" id="KAI5403667.1"/>
    </source>
</evidence>